<dbReference type="Proteomes" id="UP000007881">
    <property type="component" value="Chromosome"/>
</dbReference>
<gene>
    <name evidence="1" type="ordered locus">PSMK_05680</name>
</gene>
<organism evidence="1 2">
    <name type="scientific">Phycisphaera mikurensis (strain NBRC 102666 / KCTC 22515 / FYK2301M01)</name>
    <dbReference type="NCBI Taxonomy" id="1142394"/>
    <lineage>
        <taxon>Bacteria</taxon>
        <taxon>Pseudomonadati</taxon>
        <taxon>Planctomycetota</taxon>
        <taxon>Phycisphaerae</taxon>
        <taxon>Phycisphaerales</taxon>
        <taxon>Phycisphaeraceae</taxon>
        <taxon>Phycisphaera</taxon>
    </lineage>
</organism>
<evidence type="ECO:0000313" key="1">
    <source>
        <dbReference type="EMBL" id="BAM02727.1"/>
    </source>
</evidence>
<accession>I0IBT9</accession>
<dbReference type="HOGENOM" id="CLU_3171434_0_0_0"/>
<sequence>MRGGCDPSHPSDSALLSASWGVAERLRVGASRWARRGVRPSGVGAEA</sequence>
<proteinExistence type="predicted"/>
<dbReference type="AlphaFoldDB" id="I0IBT9"/>
<name>I0IBT9_PHYMF</name>
<dbReference type="EMBL" id="AP012338">
    <property type="protein sequence ID" value="BAM02727.1"/>
    <property type="molecule type" value="Genomic_DNA"/>
</dbReference>
<dbReference type="KEGG" id="phm:PSMK_05680"/>
<reference evidence="1 2" key="1">
    <citation type="submission" date="2012-02" db="EMBL/GenBank/DDBJ databases">
        <title>Complete genome sequence of Phycisphaera mikurensis NBRC 102666.</title>
        <authorList>
            <person name="Ankai A."/>
            <person name="Hosoyama A."/>
            <person name="Terui Y."/>
            <person name="Sekine M."/>
            <person name="Fukai R."/>
            <person name="Kato Y."/>
            <person name="Nakamura S."/>
            <person name="Yamada-Narita S."/>
            <person name="Kawakoshi A."/>
            <person name="Fukunaga Y."/>
            <person name="Yamazaki S."/>
            <person name="Fujita N."/>
        </authorList>
    </citation>
    <scope>NUCLEOTIDE SEQUENCE [LARGE SCALE GENOMIC DNA]</scope>
    <source>
        <strain evidence="2">NBRC 102666 / KCTC 22515 / FYK2301M01</strain>
    </source>
</reference>
<keyword evidence="2" id="KW-1185">Reference proteome</keyword>
<evidence type="ECO:0000313" key="2">
    <source>
        <dbReference type="Proteomes" id="UP000007881"/>
    </source>
</evidence>
<protein>
    <submittedName>
        <fullName evidence="1">Uncharacterized protein</fullName>
    </submittedName>
</protein>